<evidence type="ECO:0008006" key="3">
    <source>
        <dbReference type="Google" id="ProtNLM"/>
    </source>
</evidence>
<accession>G2KWN7</accession>
<dbReference type="eggNOG" id="ENOG5030AQ5">
    <property type="taxonomic scope" value="Bacteria"/>
</dbReference>
<gene>
    <name evidence="1" type="ordered locus">LSA_11840</name>
</gene>
<dbReference type="STRING" id="714313.LSA_11840"/>
<proteinExistence type="predicted"/>
<reference evidence="1 2" key="1">
    <citation type="journal article" date="2011" name="Microb. Cell Fact.">
        <title>Genomic analysis reveals Lactobacillus sanfranciscensis as stable element in traditional sourdoughs.</title>
        <authorList>
            <person name="Vogel R.F."/>
            <person name="Pavlovic M."/>
            <person name="Ehrmann M.A."/>
            <person name="Wiezer A."/>
            <person name="Liesegang H."/>
            <person name="Offschanka S."/>
            <person name="Voget S."/>
            <person name="Angelov A."/>
            <person name="Bocker G."/>
            <person name="Liebl W."/>
        </authorList>
    </citation>
    <scope>NUCLEOTIDE SEQUENCE [LARGE SCALE GENOMIC DNA]</scope>
    <source>
        <strain evidence="1 2">TMW 1.1304</strain>
    </source>
</reference>
<dbReference type="HOGENOM" id="CLU_203809_1_0_9"/>
<dbReference type="Proteomes" id="UP000001285">
    <property type="component" value="Chromosome"/>
</dbReference>
<dbReference type="EMBL" id="CP002461">
    <property type="protein sequence ID" value="AEN99562.1"/>
    <property type="molecule type" value="Genomic_DNA"/>
</dbReference>
<dbReference type="KEGG" id="lsn:LSA_11840"/>
<dbReference type="RefSeq" id="WP_014082417.1">
    <property type="nucleotide sequence ID" value="NC_015978.1"/>
</dbReference>
<evidence type="ECO:0000313" key="2">
    <source>
        <dbReference type="Proteomes" id="UP000001285"/>
    </source>
</evidence>
<evidence type="ECO:0000313" key="1">
    <source>
        <dbReference type="EMBL" id="AEN99562.1"/>
    </source>
</evidence>
<dbReference type="GeneID" id="93161094"/>
<name>G2KWN7_FRUST</name>
<organism evidence="1 2">
    <name type="scientific">Fructilactobacillus sanfranciscensis (strain TMW 1.1304)</name>
    <name type="common">Lactobacillus sanfranciscensis</name>
    <dbReference type="NCBI Taxonomy" id="714313"/>
    <lineage>
        <taxon>Bacteria</taxon>
        <taxon>Bacillati</taxon>
        <taxon>Bacillota</taxon>
        <taxon>Bacilli</taxon>
        <taxon>Lactobacillales</taxon>
        <taxon>Lactobacillaceae</taxon>
        <taxon>Fructilactobacillus</taxon>
    </lineage>
</organism>
<keyword evidence="2" id="KW-1185">Reference proteome</keyword>
<protein>
    <recommendedName>
        <fullName evidence="3">Phage protein</fullName>
    </recommendedName>
</protein>
<sequence>MENLDWLLQQIDELEAQTTTFANQALLEATKDIAKEQAKRIEQAEMELDGRIWSPNKW</sequence>
<dbReference type="AlphaFoldDB" id="G2KWN7"/>